<proteinExistence type="predicted"/>
<keyword evidence="2" id="KW-1185">Reference proteome</keyword>
<comment type="caution">
    <text evidence="1">The sequence shown here is derived from an EMBL/GenBank/DDBJ whole genome shotgun (WGS) entry which is preliminary data.</text>
</comment>
<accession>A0ABQ9CQG8</accession>
<organism evidence="1 2">
    <name type="scientific">Willisornis vidua</name>
    <name type="common">Xingu scale-backed antbird</name>
    <dbReference type="NCBI Taxonomy" id="1566151"/>
    <lineage>
        <taxon>Eukaryota</taxon>
        <taxon>Metazoa</taxon>
        <taxon>Chordata</taxon>
        <taxon>Craniata</taxon>
        <taxon>Vertebrata</taxon>
        <taxon>Euteleostomi</taxon>
        <taxon>Archelosauria</taxon>
        <taxon>Archosauria</taxon>
        <taxon>Dinosauria</taxon>
        <taxon>Saurischia</taxon>
        <taxon>Theropoda</taxon>
        <taxon>Coelurosauria</taxon>
        <taxon>Aves</taxon>
        <taxon>Neognathae</taxon>
        <taxon>Neoaves</taxon>
        <taxon>Telluraves</taxon>
        <taxon>Australaves</taxon>
        <taxon>Passeriformes</taxon>
        <taxon>Thamnophilidae</taxon>
        <taxon>Willisornis</taxon>
    </lineage>
</organism>
<evidence type="ECO:0000313" key="1">
    <source>
        <dbReference type="EMBL" id="KAJ7407203.1"/>
    </source>
</evidence>
<reference evidence="1" key="1">
    <citation type="submission" date="2019-10" db="EMBL/GenBank/DDBJ databases">
        <authorList>
            <person name="Soares A.E.R."/>
            <person name="Aleixo A."/>
            <person name="Schneider P."/>
            <person name="Miyaki C.Y."/>
            <person name="Schneider M.P."/>
            <person name="Mello C."/>
            <person name="Vasconcelos A.T.R."/>
        </authorList>
    </citation>
    <scope>NUCLEOTIDE SEQUENCE</scope>
    <source>
        <tissue evidence="1">Muscle</tissue>
    </source>
</reference>
<dbReference type="EMBL" id="WHWB01034617">
    <property type="protein sequence ID" value="KAJ7407203.1"/>
    <property type="molecule type" value="Genomic_DNA"/>
</dbReference>
<gene>
    <name evidence="1" type="ORF">WISP_127886</name>
</gene>
<protein>
    <submittedName>
        <fullName evidence="1">Uncharacterized protein</fullName>
    </submittedName>
</protein>
<sequence length="132" mass="14401">MALGEQVLIRADEAQLGTVVHTMHRPISVLSDASFEGEPFLGVLLGFLPINSGMVENKQLVDLQQEYLGDDAGLVKKMTENKADSLAHRPYDHAITQSAAQKDHDLVLAEVNGSFAVDFNKESKVRELAADL</sequence>
<evidence type="ECO:0000313" key="2">
    <source>
        <dbReference type="Proteomes" id="UP001145742"/>
    </source>
</evidence>
<name>A0ABQ9CQG8_9PASS</name>
<dbReference type="Proteomes" id="UP001145742">
    <property type="component" value="Unassembled WGS sequence"/>
</dbReference>